<keyword evidence="11 14" id="KW-0342">GTP-binding</keyword>
<keyword evidence="15" id="KW-0460">Magnesium</keyword>
<feature type="binding site" evidence="15">
    <location>
        <position position="122"/>
    </location>
    <ligand>
        <name>Mg(2+)</name>
        <dbReference type="ChEBI" id="CHEBI:18420"/>
        <label>2</label>
    </ligand>
</feature>
<feature type="binding site" evidence="14">
    <location>
        <begin position="157"/>
        <end position="160"/>
    </location>
    <ligand>
        <name>GTP</name>
        <dbReference type="ChEBI" id="CHEBI:37565"/>
        <label>1</label>
    </ligand>
</feature>
<feature type="binding site" evidence="15">
    <location>
        <position position="125"/>
    </location>
    <ligand>
        <name>Mg(2+)</name>
        <dbReference type="ChEBI" id="CHEBI:18420"/>
        <label>2</label>
    </ligand>
</feature>
<evidence type="ECO:0000256" key="12">
    <source>
        <dbReference type="ARBA" id="ARBA00023136"/>
    </source>
</evidence>
<keyword evidence="8 16" id="KW-1133">Transmembrane helix</keyword>
<dbReference type="InterPro" id="IPR011642">
    <property type="entry name" value="Gate_dom"/>
</dbReference>
<feature type="binding site" evidence="14">
    <location>
        <begin position="111"/>
        <end position="118"/>
    </location>
    <ligand>
        <name>GTP</name>
        <dbReference type="ChEBI" id="CHEBI:37565"/>
        <label>1</label>
    </ligand>
</feature>
<dbReference type="SUPFAM" id="SSF52540">
    <property type="entry name" value="P-loop containing nucleoside triphosphate hydrolases"/>
    <property type="match status" value="1"/>
</dbReference>
<evidence type="ECO:0000256" key="9">
    <source>
        <dbReference type="ARBA" id="ARBA00023004"/>
    </source>
</evidence>
<feature type="binding site" evidence="15">
    <location>
        <position position="126"/>
    </location>
    <ligand>
        <name>Mg(2+)</name>
        <dbReference type="ChEBI" id="CHEBI:18420"/>
        <label>2</label>
    </ligand>
</feature>
<feature type="transmembrane region" description="Helical" evidence="16">
    <location>
        <begin position="393"/>
        <end position="413"/>
    </location>
</feature>
<dbReference type="SMART" id="SM00899">
    <property type="entry name" value="FeoA"/>
    <property type="match status" value="1"/>
</dbReference>
<comment type="similarity">
    <text evidence="16">Belongs to the TRAFAC class TrmE-Era-EngA-EngB-Septin-like GTPase superfamily. FeoB GTPase (TC 9.A.8) family.</text>
</comment>
<evidence type="ECO:0000256" key="10">
    <source>
        <dbReference type="ARBA" id="ARBA00023065"/>
    </source>
</evidence>
<evidence type="ECO:0000259" key="17">
    <source>
        <dbReference type="PROSITE" id="PS51711"/>
    </source>
</evidence>
<reference evidence="18 19" key="1">
    <citation type="journal article" date="2017" name="Front. Microbiol.">
        <title>Labilibaculum manganireducens gen. nov., sp. nov. and Labilibaculum filiforme sp. nov., Novel Bacteroidetes Isolated from Subsurface Sediments of the Baltic Sea.</title>
        <authorList>
            <person name="Vandieken V."/>
            <person name="Marshall I.P."/>
            <person name="Niemann H."/>
            <person name="Engelen B."/>
            <person name="Cypionka H."/>
        </authorList>
    </citation>
    <scope>NUCLEOTIDE SEQUENCE [LARGE SCALE GENOMIC DNA]</scope>
    <source>
        <strain evidence="18 19">59.16B</strain>
    </source>
</reference>
<dbReference type="Pfam" id="PF04023">
    <property type="entry name" value="FeoA"/>
    <property type="match status" value="1"/>
</dbReference>
<dbReference type="PANTHER" id="PTHR43185">
    <property type="entry name" value="FERROUS IRON TRANSPORT PROTEIN B"/>
    <property type="match status" value="1"/>
</dbReference>
<feature type="transmembrane region" description="Helical" evidence="16">
    <location>
        <begin position="527"/>
        <end position="553"/>
    </location>
</feature>
<dbReference type="NCBIfam" id="TIGR00437">
    <property type="entry name" value="feoB"/>
    <property type="match status" value="1"/>
</dbReference>
<dbReference type="GO" id="GO:0005525">
    <property type="term" value="F:GTP binding"/>
    <property type="evidence" value="ECO:0007669"/>
    <property type="project" value="UniProtKB-KW"/>
</dbReference>
<dbReference type="PANTHER" id="PTHR43185:SF1">
    <property type="entry name" value="FE(2+) TRANSPORTER FEOB"/>
    <property type="match status" value="1"/>
</dbReference>
<evidence type="ECO:0000313" key="19">
    <source>
        <dbReference type="Proteomes" id="UP000233535"/>
    </source>
</evidence>
<dbReference type="RefSeq" id="WP_101261922.1">
    <property type="nucleotide sequence ID" value="NZ_MVDD01000009.1"/>
</dbReference>
<keyword evidence="9 16" id="KW-0408">Iron</keyword>
<name>A0A2N3HW65_9BACT</name>
<dbReference type="NCBIfam" id="TIGR00231">
    <property type="entry name" value="small_GTP"/>
    <property type="match status" value="1"/>
</dbReference>
<keyword evidence="3" id="KW-1003">Cell membrane</keyword>
<keyword evidence="7 14" id="KW-0547">Nucleotide-binding</keyword>
<feature type="transmembrane region" description="Helical" evidence="16">
    <location>
        <begin position="444"/>
        <end position="473"/>
    </location>
</feature>
<sequence>MKLSELSDSQEGIIIKVQGHGAFRKRITEMGFVKGKKVIVIKNAPLKDPVEYQIMGYEVSLRRSEASLIEVITKEEAKDIKVNGFEGTINDDILKTSAKEKGKNINIALVGNPNAGKTTLFNYASGSKEHVGNYSGVTVDAKQAKVKQNGYQFNITDLPGTYSLTAYSPEELFVRKYIMNERPDVVINVVDASNLERNLYLTTQLIDMDIKVIIALNMYDELEKKGAILNFKALAKMLGIPIIPTISPKGIGIKELFNKVINVYEDKDPIVRHIHVNYGTSVEKSIAKIQSEIKKDAKLCAKSSPRFLAIKLLESDKSARFLVQDSDLHFNIKKTTKEEIQKLEKEFGEVCETVITDSKYGFIDGALKETYKESPIKRRRKTTIIDTFITHKLFSFPIFFVFMFLTFYATFNLGEYPMQWIDMGVNAFAGLIEQFMPEGPLKDLIIDGIIGGVGGVIVFLPNILILFFFISFMEDTGYMARAAFIMDKLMHKIGLHGKSFIPLIMGFGCNVPALMATRTLENRNDRILTMLITPFMSCSARLPIYILIIGTFFPEHATFVLFGIYTFGIVLAIFFAKIFKASFFKSKEAPFVMELPPYRLPTFKSTIIHMWHKGVQYLQKMGGVILLASILIWALGYFPREVNFSKDYDKMIAETTQRFDSEIDNTQQNPDFNTIQLKQEKEVEIQKILNLKLEEKQQKSYIGQIGQFVAPALHPLGFDWKMTVSILTGIAAKEVVVSTMGVLYQEGEGASENSEGLRTKLKEQKFIGNYRTGEYVFNSLSALSFLLFILIYFPCIAVIVTIVKEANWKWAAFVVFYTTGLAWLVSFIIYQTGNLIL</sequence>
<feature type="transmembrane region" description="Helical" evidence="16">
    <location>
        <begin position="780"/>
        <end position="803"/>
    </location>
</feature>
<organism evidence="18 19">
    <name type="scientific">Labilibaculum filiforme</name>
    <dbReference type="NCBI Taxonomy" id="1940526"/>
    <lineage>
        <taxon>Bacteria</taxon>
        <taxon>Pseudomonadati</taxon>
        <taxon>Bacteroidota</taxon>
        <taxon>Bacteroidia</taxon>
        <taxon>Marinilabiliales</taxon>
        <taxon>Marinifilaceae</taxon>
        <taxon>Labilibaculum</taxon>
    </lineage>
</organism>
<feature type="transmembrane region" description="Helical" evidence="16">
    <location>
        <begin position="493"/>
        <end position="515"/>
    </location>
</feature>
<dbReference type="GO" id="GO:0046914">
    <property type="term" value="F:transition metal ion binding"/>
    <property type="evidence" value="ECO:0007669"/>
    <property type="project" value="InterPro"/>
</dbReference>
<feature type="transmembrane region" description="Helical" evidence="16">
    <location>
        <begin position="810"/>
        <end position="830"/>
    </location>
</feature>
<feature type="domain" description="FeoB-type G" evidence="17">
    <location>
        <begin position="104"/>
        <end position="266"/>
    </location>
</feature>
<dbReference type="InterPro" id="IPR030389">
    <property type="entry name" value="G_FEOB_dom"/>
</dbReference>
<evidence type="ECO:0000256" key="3">
    <source>
        <dbReference type="ARBA" id="ARBA00022475"/>
    </source>
</evidence>
<evidence type="ECO:0000256" key="2">
    <source>
        <dbReference type="ARBA" id="ARBA00022448"/>
    </source>
</evidence>
<dbReference type="InterPro" id="IPR038157">
    <property type="entry name" value="FeoA_core_dom"/>
</dbReference>
<dbReference type="Pfam" id="PF02421">
    <property type="entry name" value="FeoB_N"/>
    <property type="match status" value="1"/>
</dbReference>
<evidence type="ECO:0000256" key="8">
    <source>
        <dbReference type="ARBA" id="ARBA00022989"/>
    </source>
</evidence>
<dbReference type="EMBL" id="MVDD01000009">
    <property type="protein sequence ID" value="PKQ62273.1"/>
    <property type="molecule type" value="Genomic_DNA"/>
</dbReference>
<comment type="caution">
    <text evidence="18">The sequence shown here is derived from an EMBL/GenBank/DDBJ whole genome shotgun (WGS) entry which is preliminary data.</text>
</comment>
<evidence type="ECO:0000313" key="18">
    <source>
        <dbReference type="EMBL" id="PKQ62273.1"/>
    </source>
</evidence>
<dbReference type="SUPFAM" id="SSF50037">
    <property type="entry name" value="C-terminal domain of transcriptional repressors"/>
    <property type="match status" value="1"/>
</dbReference>
<dbReference type="InterPro" id="IPR003373">
    <property type="entry name" value="Fe2_transport_prot-B"/>
</dbReference>
<dbReference type="Gene3D" id="1.10.287.1770">
    <property type="match status" value="1"/>
</dbReference>
<evidence type="ECO:0000256" key="4">
    <source>
        <dbReference type="ARBA" id="ARBA00022496"/>
    </source>
</evidence>
<dbReference type="Gene3D" id="3.40.50.300">
    <property type="entry name" value="P-loop containing nucleotide triphosphate hydrolases"/>
    <property type="match status" value="1"/>
</dbReference>
<evidence type="ECO:0000256" key="1">
    <source>
        <dbReference type="ARBA" id="ARBA00004429"/>
    </source>
</evidence>
<keyword evidence="6 16" id="KW-0812">Transmembrane</keyword>
<dbReference type="InterPro" id="IPR005225">
    <property type="entry name" value="Small_GTP-bd"/>
</dbReference>
<evidence type="ECO:0000256" key="5">
    <source>
        <dbReference type="ARBA" id="ARBA00022519"/>
    </source>
</evidence>
<evidence type="ECO:0000256" key="15">
    <source>
        <dbReference type="PIRSR" id="PIRSR603373-2"/>
    </source>
</evidence>
<keyword evidence="4 16" id="KW-0410">Iron transport</keyword>
<dbReference type="InterPro" id="IPR011640">
    <property type="entry name" value="Fe2_transport_prot_B_C"/>
</dbReference>
<evidence type="ECO:0000256" key="14">
    <source>
        <dbReference type="PIRSR" id="PIRSR603373-1"/>
    </source>
</evidence>
<dbReference type="FunFam" id="3.40.50.300:FF:000426">
    <property type="entry name" value="Ferrous iron transport protein B"/>
    <property type="match status" value="1"/>
</dbReference>
<evidence type="ECO:0000256" key="7">
    <source>
        <dbReference type="ARBA" id="ARBA00022741"/>
    </source>
</evidence>
<dbReference type="Gene3D" id="2.30.30.90">
    <property type="match status" value="1"/>
</dbReference>
<dbReference type="InterPro" id="IPR041069">
    <property type="entry name" value="FeoB_Cyto"/>
</dbReference>
<dbReference type="OrthoDB" id="9809127at2"/>
<keyword evidence="10" id="KW-0406">Ion transport</keyword>
<dbReference type="InterPro" id="IPR007167">
    <property type="entry name" value="Fe-transptr_FeoA-like"/>
</dbReference>
<dbReference type="PROSITE" id="PS51711">
    <property type="entry name" value="G_FEOB"/>
    <property type="match status" value="1"/>
</dbReference>
<feature type="binding site" evidence="14">
    <location>
        <begin position="217"/>
        <end position="220"/>
    </location>
    <ligand>
        <name>GTP</name>
        <dbReference type="ChEBI" id="CHEBI:37565"/>
        <label>1</label>
    </ligand>
</feature>
<dbReference type="InterPro" id="IPR008988">
    <property type="entry name" value="Transcriptional_repressor_C"/>
</dbReference>
<evidence type="ECO:0000256" key="11">
    <source>
        <dbReference type="ARBA" id="ARBA00023134"/>
    </source>
</evidence>
<feature type="transmembrane region" description="Helical" evidence="16">
    <location>
        <begin position="617"/>
        <end position="638"/>
    </location>
</feature>
<dbReference type="GO" id="GO:0005886">
    <property type="term" value="C:plasma membrane"/>
    <property type="evidence" value="ECO:0007669"/>
    <property type="project" value="UniProtKB-SubCell"/>
</dbReference>
<gene>
    <name evidence="18" type="ORF">BZG02_13225</name>
</gene>
<dbReference type="FunFam" id="1.10.287.1770:FF:000003">
    <property type="entry name" value="Ferrous iron transport protein B"/>
    <property type="match status" value="1"/>
</dbReference>
<keyword evidence="19" id="KW-1185">Reference proteome</keyword>
<dbReference type="Pfam" id="PF07664">
    <property type="entry name" value="FeoB_C"/>
    <property type="match status" value="1"/>
</dbReference>
<feature type="transmembrane region" description="Helical" evidence="16">
    <location>
        <begin position="559"/>
        <end position="579"/>
    </location>
</feature>
<comment type="function">
    <text evidence="16">Probable transporter of a GTP-driven Fe(2+) uptake system.</text>
</comment>
<keyword evidence="2 16" id="KW-0813">Transport</keyword>
<dbReference type="Proteomes" id="UP000233535">
    <property type="component" value="Unassembled WGS sequence"/>
</dbReference>
<accession>A0A2N3HW65</accession>
<dbReference type="InterPro" id="IPR027417">
    <property type="entry name" value="P-loop_NTPase"/>
</dbReference>
<dbReference type="GO" id="GO:0015093">
    <property type="term" value="F:ferrous iron transmembrane transporter activity"/>
    <property type="evidence" value="ECO:0007669"/>
    <property type="project" value="UniProtKB-UniRule"/>
</dbReference>
<comment type="subcellular location">
    <subcellularLocation>
        <location evidence="1 16">Cell inner membrane</location>
        <topology evidence="1 16">Multi-pass membrane protein</topology>
    </subcellularLocation>
</comment>
<dbReference type="InterPro" id="IPR050860">
    <property type="entry name" value="FeoB_GTPase"/>
</dbReference>
<protein>
    <recommendedName>
        <fullName evidence="13 16">Ferrous iron transport protein B</fullName>
    </recommendedName>
</protein>
<feature type="binding site" evidence="14">
    <location>
        <begin position="136"/>
        <end position="140"/>
    </location>
    <ligand>
        <name>GTP</name>
        <dbReference type="ChEBI" id="CHEBI:37565"/>
        <label>1</label>
    </ligand>
</feature>
<dbReference type="AlphaFoldDB" id="A0A2N3HW65"/>
<evidence type="ECO:0000256" key="13">
    <source>
        <dbReference type="NCBIfam" id="TIGR00437"/>
    </source>
</evidence>
<proteinExistence type="inferred from homology"/>
<keyword evidence="12 16" id="KW-0472">Membrane</keyword>
<keyword evidence="15" id="KW-0479">Metal-binding</keyword>
<evidence type="ECO:0000256" key="6">
    <source>
        <dbReference type="ARBA" id="ARBA00022692"/>
    </source>
</evidence>
<evidence type="ECO:0000256" key="16">
    <source>
        <dbReference type="RuleBase" id="RU362098"/>
    </source>
</evidence>
<dbReference type="CDD" id="cd01879">
    <property type="entry name" value="FeoB"/>
    <property type="match status" value="1"/>
</dbReference>
<dbReference type="Pfam" id="PF07670">
    <property type="entry name" value="Gate"/>
    <property type="match status" value="2"/>
</dbReference>
<keyword evidence="5" id="KW-0997">Cell inner membrane</keyword>
<dbReference type="Pfam" id="PF17910">
    <property type="entry name" value="FeoB_Cyto"/>
    <property type="match status" value="1"/>
</dbReference>